<accession>A0AAV1ZAR2</accession>
<comment type="caution">
    <text evidence="2">The sequence shown here is derived from an EMBL/GenBank/DDBJ whole genome shotgun (WGS) entry which is preliminary data.</text>
</comment>
<sequence>MRSPSPWVSPTPRSSHGSKIGGRNLSGTWRS</sequence>
<gene>
    <name evidence="2" type="ORF">LARSCL_LOCUS4221</name>
</gene>
<dbReference type="EMBL" id="CAXIEN010000034">
    <property type="protein sequence ID" value="CAL1268539.1"/>
    <property type="molecule type" value="Genomic_DNA"/>
</dbReference>
<evidence type="ECO:0000313" key="3">
    <source>
        <dbReference type="Proteomes" id="UP001497382"/>
    </source>
</evidence>
<feature type="compositionally biased region" description="Polar residues" evidence="1">
    <location>
        <begin position="1"/>
        <end position="17"/>
    </location>
</feature>
<organism evidence="2 3">
    <name type="scientific">Larinioides sclopetarius</name>
    <dbReference type="NCBI Taxonomy" id="280406"/>
    <lineage>
        <taxon>Eukaryota</taxon>
        <taxon>Metazoa</taxon>
        <taxon>Ecdysozoa</taxon>
        <taxon>Arthropoda</taxon>
        <taxon>Chelicerata</taxon>
        <taxon>Arachnida</taxon>
        <taxon>Araneae</taxon>
        <taxon>Araneomorphae</taxon>
        <taxon>Entelegynae</taxon>
        <taxon>Araneoidea</taxon>
        <taxon>Araneidae</taxon>
        <taxon>Larinioides</taxon>
    </lineage>
</organism>
<reference evidence="2 3" key="1">
    <citation type="submission" date="2024-04" db="EMBL/GenBank/DDBJ databases">
        <authorList>
            <person name="Rising A."/>
            <person name="Reimegard J."/>
            <person name="Sonavane S."/>
            <person name="Akerstrom W."/>
            <person name="Nylinder S."/>
            <person name="Hedman E."/>
            <person name="Kallberg Y."/>
        </authorList>
    </citation>
    <scope>NUCLEOTIDE SEQUENCE [LARGE SCALE GENOMIC DNA]</scope>
</reference>
<feature type="region of interest" description="Disordered" evidence="1">
    <location>
        <begin position="1"/>
        <end position="31"/>
    </location>
</feature>
<name>A0AAV1ZAR2_9ARAC</name>
<proteinExistence type="predicted"/>
<evidence type="ECO:0000256" key="1">
    <source>
        <dbReference type="SAM" id="MobiDB-lite"/>
    </source>
</evidence>
<keyword evidence="3" id="KW-1185">Reference proteome</keyword>
<evidence type="ECO:0000313" key="2">
    <source>
        <dbReference type="EMBL" id="CAL1268539.1"/>
    </source>
</evidence>
<dbReference type="Proteomes" id="UP001497382">
    <property type="component" value="Unassembled WGS sequence"/>
</dbReference>
<dbReference type="AlphaFoldDB" id="A0AAV1ZAR2"/>
<protein>
    <submittedName>
        <fullName evidence="2">Uncharacterized protein</fullName>
    </submittedName>
</protein>